<organism evidence="1 2">
    <name type="scientific">Fusarium oxysporum</name>
    <name type="common">Fusarium vascular wilt</name>
    <dbReference type="NCBI Taxonomy" id="5507"/>
    <lineage>
        <taxon>Eukaryota</taxon>
        <taxon>Fungi</taxon>
        <taxon>Dikarya</taxon>
        <taxon>Ascomycota</taxon>
        <taxon>Pezizomycotina</taxon>
        <taxon>Sordariomycetes</taxon>
        <taxon>Hypocreomycetidae</taxon>
        <taxon>Hypocreales</taxon>
        <taxon>Nectriaceae</taxon>
        <taxon>Fusarium</taxon>
        <taxon>Fusarium oxysporum species complex</taxon>
    </lineage>
</organism>
<accession>A0A420RLR9</accession>
<name>A0A420RLR9_FUSOX</name>
<comment type="caution">
    <text evidence="1">The sequence shown here is derived from an EMBL/GenBank/DDBJ whole genome shotgun (WGS) entry which is preliminary data.</text>
</comment>
<evidence type="ECO:0000313" key="1">
    <source>
        <dbReference type="EMBL" id="RKL17974.1"/>
    </source>
</evidence>
<gene>
    <name evidence="1" type="ORF">BFJ68_g4235</name>
</gene>
<dbReference type="EMBL" id="MRCY01000014">
    <property type="protein sequence ID" value="RKL17974.1"/>
    <property type="molecule type" value="Genomic_DNA"/>
</dbReference>
<reference evidence="1 2" key="1">
    <citation type="journal article" date="2018" name="Sci. Rep.">
        <title>Characterisation of pathogen-specific regions and novel effector candidates in Fusarium oxysporum f. sp. cepae.</title>
        <authorList>
            <person name="Armitage A.D."/>
            <person name="Taylor A."/>
            <person name="Sobczyk M.K."/>
            <person name="Baxter L."/>
            <person name="Greenfield B.P."/>
            <person name="Bates H.J."/>
            <person name="Wilson F."/>
            <person name="Jackson A.C."/>
            <person name="Ott S."/>
            <person name="Harrison R.J."/>
            <person name="Clarkson J.P."/>
        </authorList>
    </citation>
    <scope>NUCLEOTIDE SEQUENCE [LARGE SCALE GENOMIC DNA]</scope>
    <source>
        <strain evidence="1 2">Fo_A28</strain>
    </source>
</reference>
<sequence>MFVDIGENGQLVGVDVVLSGQLGTPVLGDEDSLEFITSHFATPQGDQVPVIPLTWQVEGKLGT</sequence>
<dbReference type="VEuPathDB" id="FungiDB:FOXG_14776"/>
<evidence type="ECO:0000313" key="2">
    <source>
        <dbReference type="Proteomes" id="UP000285860"/>
    </source>
</evidence>
<dbReference type="AlphaFoldDB" id="A0A420RLR9"/>
<dbReference type="Proteomes" id="UP000285860">
    <property type="component" value="Unassembled WGS sequence"/>
</dbReference>
<protein>
    <submittedName>
        <fullName evidence="1">Uncharacterized protein</fullName>
    </submittedName>
</protein>
<proteinExistence type="predicted"/>